<sequence>MNCPLTFPSSTDCYFVPMPIIGIRVSKIDSMKCIEHFKAQDLDFHDVEKIWRGVLIQSVLFIGLFVTLSFFQFFTKTFPEYGIYTFYFGIATIVPSTLVLLRFHILRLRIKKEFTAINKNFVLLGQEARQIKFNMKFGIVLSDIAMLSGVAHLVMTGNLREASYIWIISLFFCLNYKPCVQYVQSNDFSANKEQIDNK</sequence>
<accession>A0A3B0Z3E8</accession>
<proteinExistence type="predicted"/>
<name>A0A3B0Z3E8_9ZZZZ</name>
<evidence type="ECO:0000313" key="2">
    <source>
        <dbReference type="EMBL" id="VAW80969.1"/>
    </source>
</evidence>
<evidence type="ECO:0000256" key="1">
    <source>
        <dbReference type="SAM" id="Phobius"/>
    </source>
</evidence>
<feature type="transmembrane region" description="Helical" evidence="1">
    <location>
        <begin position="81"/>
        <end position="103"/>
    </location>
</feature>
<reference evidence="2" key="1">
    <citation type="submission" date="2018-06" db="EMBL/GenBank/DDBJ databases">
        <authorList>
            <person name="Zhirakovskaya E."/>
        </authorList>
    </citation>
    <scope>NUCLEOTIDE SEQUENCE</scope>
</reference>
<dbReference type="AlphaFoldDB" id="A0A3B0Z3E8"/>
<gene>
    <name evidence="2" type="ORF">MNBD_GAMMA12-3604</name>
</gene>
<keyword evidence="1" id="KW-0812">Transmembrane</keyword>
<protein>
    <submittedName>
        <fullName evidence="2">Uncharacterized protein</fullName>
    </submittedName>
</protein>
<feature type="transmembrane region" description="Helical" evidence="1">
    <location>
        <begin position="54"/>
        <end position="75"/>
    </location>
</feature>
<organism evidence="2">
    <name type="scientific">hydrothermal vent metagenome</name>
    <dbReference type="NCBI Taxonomy" id="652676"/>
    <lineage>
        <taxon>unclassified sequences</taxon>
        <taxon>metagenomes</taxon>
        <taxon>ecological metagenomes</taxon>
    </lineage>
</organism>
<keyword evidence="1" id="KW-1133">Transmembrane helix</keyword>
<dbReference type="EMBL" id="UOFL01000207">
    <property type="protein sequence ID" value="VAW80969.1"/>
    <property type="molecule type" value="Genomic_DNA"/>
</dbReference>
<keyword evidence="1" id="KW-0472">Membrane</keyword>